<keyword evidence="2" id="KW-1185">Reference proteome</keyword>
<dbReference type="RefSeq" id="WP_119766097.1">
    <property type="nucleotide sequence ID" value="NZ_QYUJ01000014.1"/>
</dbReference>
<reference evidence="1 2" key="1">
    <citation type="submission" date="2018-09" db="EMBL/GenBank/DDBJ databases">
        <authorList>
            <person name="Zhu H."/>
        </authorList>
    </citation>
    <scope>NUCLEOTIDE SEQUENCE [LARGE SCALE GENOMIC DNA]</scope>
    <source>
        <strain evidence="1 2">K2S05-167</strain>
    </source>
</reference>
<dbReference type="AlphaFoldDB" id="A0A418VB50"/>
<comment type="caution">
    <text evidence="1">The sequence shown here is derived from an EMBL/GenBank/DDBJ whole genome shotgun (WGS) entry which is preliminary data.</text>
</comment>
<dbReference type="OrthoDB" id="60113at2"/>
<evidence type="ECO:0000313" key="1">
    <source>
        <dbReference type="EMBL" id="RJF73364.1"/>
    </source>
</evidence>
<name>A0A418VB50_9DEIO</name>
<accession>A0A418VB50</accession>
<evidence type="ECO:0000313" key="2">
    <source>
        <dbReference type="Proteomes" id="UP000286287"/>
    </source>
</evidence>
<dbReference type="EMBL" id="QYUJ01000014">
    <property type="protein sequence ID" value="RJF73364.1"/>
    <property type="molecule type" value="Genomic_DNA"/>
</dbReference>
<organism evidence="1 2">
    <name type="scientific">Deinococcus cavernae</name>
    <dbReference type="NCBI Taxonomy" id="2320857"/>
    <lineage>
        <taxon>Bacteria</taxon>
        <taxon>Thermotogati</taxon>
        <taxon>Deinococcota</taxon>
        <taxon>Deinococci</taxon>
        <taxon>Deinococcales</taxon>
        <taxon>Deinococcaceae</taxon>
        <taxon>Deinococcus</taxon>
    </lineage>
</organism>
<proteinExistence type="predicted"/>
<sequence>MGEAKRRKQLGLMPTLFPFEAELTAEAKATLIRGPEDPQLREATLQALESTQLAGDAWASEYRTALVFAGKYQGRLYNAQDVEQIPVPPLRRITGEVVLNRTPAEVDGPALSIPGGVVRLREQRHSMDGKKWESLPPVRDAARVRRIIDENPAFGIDGETIGQFSVEHWAEGRIDVEPEPPAGALEILEDMAREWHGSTPDLWAKYHAELVPEGEAPAVRRTFFELRHIAPLQNPTRGLLSVRGGYEIYPLVDPMYSLDGETWLSYDDPDAEPVEDDFLQAFSEMLNMETVSAVVHADGRVEWDEEEDIPAGQEERIRAELRSATGAGDPEKWASWTRDVMRDTFQAQQSGTESGLTENGEWPVPVAVRLDLAKDALEDPDPLSQTFIESEITFDGETWRDLYDEEMPPELLLAIANMKPNPPAGE</sequence>
<dbReference type="Proteomes" id="UP000286287">
    <property type="component" value="Unassembled WGS sequence"/>
</dbReference>
<protein>
    <submittedName>
        <fullName evidence="1">Uncharacterized protein</fullName>
    </submittedName>
</protein>
<gene>
    <name evidence="1" type="ORF">D3875_19235</name>
</gene>